<feature type="compositionally biased region" description="Low complexity" evidence="1">
    <location>
        <begin position="360"/>
        <end position="370"/>
    </location>
</feature>
<feature type="compositionally biased region" description="Polar residues" evidence="1">
    <location>
        <begin position="822"/>
        <end position="836"/>
    </location>
</feature>
<name>A0A8H6XDE1_9AGAR</name>
<feature type="region of interest" description="Disordered" evidence="1">
    <location>
        <begin position="267"/>
        <end position="289"/>
    </location>
</feature>
<feature type="region of interest" description="Disordered" evidence="1">
    <location>
        <begin position="1190"/>
        <end position="1270"/>
    </location>
</feature>
<feature type="compositionally biased region" description="Pro residues" evidence="1">
    <location>
        <begin position="1096"/>
        <end position="1114"/>
    </location>
</feature>
<dbReference type="OrthoDB" id="3259825at2759"/>
<feature type="compositionally biased region" description="Basic and acidic residues" evidence="1">
    <location>
        <begin position="881"/>
        <end position="891"/>
    </location>
</feature>
<feature type="compositionally biased region" description="Polar residues" evidence="1">
    <location>
        <begin position="947"/>
        <end position="957"/>
    </location>
</feature>
<feature type="compositionally biased region" description="Polar residues" evidence="1">
    <location>
        <begin position="494"/>
        <end position="509"/>
    </location>
</feature>
<feature type="region of interest" description="Disordered" evidence="1">
    <location>
        <begin position="1"/>
        <end position="47"/>
    </location>
</feature>
<reference evidence="2" key="1">
    <citation type="submission" date="2020-05" db="EMBL/GenBank/DDBJ databases">
        <title>Mycena genomes resolve the evolution of fungal bioluminescence.</title>
        <authorList>
            <person name="Tsai I.J."/>
        </authorList>
    </citation>
    <scope>NUCLEOTIDE SEQUENCE</scope>
    <source>
        <strain evidence="2">CCC161011</strain>
    </source>
</reference>
<feature type="region of interest" description="Disordered" evidence="1">
    <location>
        <begin position="304"/>
        <end position="610"/>
    </location>
</feature>
<feature type="compositionally biased region" description="Low complexity" evidence="1">
    <location>
        <begin position="744"/>
        <end position="756"/>
    </location>
</feature>
<feature type="compositionally biased region" description="Polar residues" evidence="1">
    <location>
        <begin position="568"/>
        <end position="592"/>
    </location>
</feature>
<feature type="compositionally biased region" description="Polar residues" evidence="1">
    <location>
        <begin position="1190"/>
        <end position="1251"/>
    </location>
</feature>
<feature type="compositionally biased region" description="Low complexity" evidence="1">
    <location>
        <begin position="1115"/>
        <end position="1126"/>
    </location>
</feature>
<feature type="region of interest" description="Disordered" evidence="1">
    <location>
        <begin position="717"/>
        <end position="758"/>
    </location>
</feature>
<feature type="region of interest" description="Disordered" evidence="1">
    <location>
        <begin position="189"/>
        <end position="209"/>
    </location>
</feature>
<protein>
    <submittedName>
        <fullName evidence="2">Uncharacterized protein</fullName>
    </submittedName>
</protein>
<feature type="region of interest" description="Disordered" evidence="1">
    <location>
        <begin position="1002"/>
        <end position="1162"/>
    </location>
</feature>
<dbReference type="EMBL" id="JACAZI010000021">
    <property type="protein sequence ID" value="KAF7338419.1"/>
    <property type="molecule type" value="Genomic_DNA"/>
</dbReference>
<accession>A0A8H6XDE1</accession>
<evidence type="ECO:0000313" key="3">
    <source>
        <dbReference type="Proteomes" id="UP000620124"/>
    </source>
</evidence>
<evidence type="ECO:0000313" key="2">
    <source>
        <dbReference type="EMBL" id="KAF7338419.1"/>
    </source>
</evidence>
<dbReference type="Proteomes" id="UP000620124">
    <property type="component" value="Unassembled WGS sequence"/>
</dbReference>
<feature type="region of interest" description="Disordered" evidence="1">
    <location>
        <begin position="113"/>
        <end position="146"/>
    </location>
</feature>
<sequence length="1547" mass="166790">MHRFRKKSDAKRPTTLQPVPAPVHQTQTERHERYESGPPPDSLPELPLASDFRTSLILTDLSRRFTLLGATSSESASVDALRSRLADQRARGAENQISEEEEDMIIETLGFRQTARSDADDEYTSSTSARSAVSSSNTSTSSKRYSNNLFGSGRFRDYSYMRSVSQAKTASMRTSDSSRVHTALYTDTMRPVTPDANPSASPSSSPETLAVRSAPLIPPAPYGGQPLSVAEYRLSKTLGPSVLRRASLALEEAIKAIEEEAEDEIVMPRSPPVPRGSMDTQRQSLETRESDFIRTSGAYEAPMAISSDKHLSLDPESPRASPIPSRIVPGYVPGMPRPMTPRDTMELDDQRSYSTTPRATSPTLPSLVSPSPIPPSNFSLGLARRESTSSPSRHSPRPSSPNVSSPMFLQRTPNGRYTPEDAQRAESAFSGDFEGSLNSSILGRRARPASPLSGTAYQPMAVSARPGTPSNVTWTAAPNGNSKPMGHNRDPSWISDSSGNSEQSQTRSLRSPALPDSPLIGPGHSTMNSFSSSFSSTSSFESPRPMSSISGVDIGSPVMGTNRVLRSPTPTQVAGRSPTSGSLSNFELSSKNGSRRSSKQNTPSTPFTLGPFQSLVFSPIANSSRSSLESAGSSYHSWDGEHKDRTAALFSDADPQRPLWHEISSNGQPNYETPNSSPDDWEAEDIIMKYAGLKKDDFLAIQDKLVGAAVAKTMAPDVHHRAPSLRRRRPSTSQSNYSLNSRLGSPPQSPTTSGPTADQYSALLNSVVDSIQSSPTSHPPPVDTTNIIQSDDDISPTTRRNRDLAQVLFGEQEKEDKEPLNLTLSFSGNPENSHVPNSAPLDSSFPLHSPQAVPPSSASATWPYEPSRNPSTPRLPPSAQEHAELAKEVQRKTDAAMVMLQKQPSTSNLALPPKAPVTRKRISPNQISTPQLVSASTSVDTIPLPSPSMTSGQSNKIGSRLKRLRGSLRTKTTLPTAEDITPFPMDLRSPPPVQTARYEPAKFRAPGGPVAASATESEGFKVPLPSPPASAGPGLKGFMARFRGKQQRASETQGDLDYQRPQARTQHLPPPSPEHALPQSPSWLSPQSPNNHSPPDSLPISPPAQPRTPPPPSTPASTSASTSMPSQYILPMPATRSTTAPLYSSRPHQSVQSSQSTETADASDAIKQLFDAASNLGLDQGALNDLLARSGSTSSRSTDWTMLTRNNSSAASRPNLPQENVQGAETSRSNSQRTQLTVPPNPSEGMTQTAQADHVRRPRDGAPDKSAVVRRTIIYPSESRSSTIDLSVLIRKHSTKSRRRASATSVSSRSVHDRAPTPPPPRANTGRRFSTDITSPPVPHLPQSLPQQTDRLLVPPPDIASPGEKSSSAYDSFRYDMYSGEKVAGSSAAETTQSGSISEAGPAVEVIELANGETIWSIVNGLRDEDDDLDSYANRASFASEYSVREGTGDGVQVFFKEHGRKGSGGSSFLPRRKTLTAKSRPETKVFYSSSAQIGRLIENISQGMEAGSFNILPTHPLGHSTSSSLSETEMNWTVEERLEHMLHGLR</sequence>
<proteinExistence type="predicted"/>
<feature type="compositionally biased region" description="Low complexity" evidence="1">
    <location>
        <begin position="849"/>
        <end position="860"/>
    </location>
</feature>
<feature type="compositionally biased region" description="Low complexity" evidence="1">
    <location>
        <begin position="124"/>
        <end position="146"/>
    </location>
</feature>
<feature type="compositionally biased region" description="Low complexity" evidence="1">
    <location>
        <begin position="1077"/>
        <end position="1089"/>
    </location>
</feature>
<gene>
    <name evidence="2" type="ORF">MVEN_02067700</name>
</gene>
<feature type="compositionally biased region" description="Polar residues" evidence="1">
    <location>
        <begin position="731"/>
        <end position="743"/>
    </location>
</feature>
<feature type="compositionally biased region" description="Polar residues" evidence="1">
    <location>
        <begin position="931"/>
        <end position="940"/>
    </location>
</feature>
<feature type="compositionally biased region" description="Basic residues" evidence="1">
    <location>
        <begin position="1292"/>
        <end position="1301"/>
    </location>
</feature>
<feature type="region of interest" description="Disordered" evidence="1">
    <location>
        <begin position="931"/>
        <end position="957"/>
    </location>
</feature>
<feature type="compositionally biased region" description="Basic and acidic residues" evidence="1">
    <location>
        <begin position="1253"/>
        <end position="1263"/>
    </location>
</feature>
<feature type="compositionally biased region" description="Polar residues" evidence="1">
    <location>
        <begin position="663"/>
        <end position="678"/>
    </location>
</feature>
<feature type="compositionally biased region" description="Polar residues" evidence="1">
    <location>
        <begin position="1135"/>
        <end position="1160"/>
    </location>
</feature>
<feature type="region of interest" description="Disordered" evidence="1">
    <location>
        <begin position="770"/>
        <end position="891"/>
    </location>
</feature>
<feature type="region of interest" description="Disordered" evidence="1">
    <location>
        <begin position="1292"/>
        <end position="1370"/>
    </location>
</feature>
<keyword evidence="3" id="KW-1185">Reference proteome</keyword>
<evidence type="ECO:0000256" key="1">
    <source>
        <dbReference type="SAM" id="MobiDB-lite"/>
    </source>
</evidence>
<feature type="compositionally biased region" description="Basic and acidic residues" evidence="1">
    <location>
        <begin position="307"/>
        <end position="317"/>
    </location>
</feature>
<organism evidence="2 3">
    <name type="scientific">Mycena venus</name>
    <dbReference type="NCBI Taxonomy" id="2733690"/>
    <lineage>
        <taxon>Eukaryota</taxon>
        <taxon>Fungi</taxon>
        <taxon>Dikarya</taxon>
        <taxon>Basidiomycota</taxon>
        <taxon>Agaricomycotina</taxon>
        <taxon>Agaricomycetes</taxon>
        <taxon>Agaricomycetidae</taxon>
        <taxon>Agaricales</taxon>
        <taxon>Marasmiineae</taxon>
        <taxon>Mycenaceae</taxon>
        <taxon>Mycena</taxon>
    </lineage>
</organism>
<feature type="compositionally biased region" description="Polar residues" evidence="1">
    <location>
        <begin position="468"/>
        <end position="482"/>
    </location>
</feature>
<feature type="compositionally biased region" description="Low complexity" evidence="1">
    <location>
        <begin position="525"/>
        <end position="550"/>
    </location>
</feature>
<feature type="region of interest" description="Disordered" evidence="1">
    <location>
        <begin position="658"/>
        <end position="679"/>
    </location>
</feature>
<feature type="compositionally biased region" description="Basic residues" evidence="1">
    <location>
        <begin position="721"/>
        <end position="730"/>
    </location>
</feature>
<comment type="caution">
    <text evidence="2">The sequence shown here is derived from an EMBL/GenBank/DDBJ whole genome shotgun (WGS) entry which is preliminary data.</text>
</comment>